<gene>
    <name evidence="3" type="ORF">DVH24_042078</name>
</gene>
<dbReference type="EMBL" id="RDQH01000337">
    <property type="protein sequence ID" value="RXH85310.1"/>
    <property type="molecule type" value="Genomic_DNA"/>
</dbReference>
<keyword evidence="2" id="KW-1133">Transmembrane helix</keyword>
<feature type="region of interest" description="Disordered" evidence="1">
    <location>
        <begin position="178"/>
        <end position="204"/>
    </location>
</feature>
<feature type="compositionally biased region" description="Basic and acidic residues" evidence="1">
    <location>
        <begin position="179"/>
        <end position="196"/>
    </location>
</feature>
<evidence type="ECO:0000256" key="2">
    <source>
        <dbReference type="SAM" id="Phobius"/>
    </source>
</evidence>
<dbReference type="PANTHER" id="PTHR34741">
    <property type="entry name" value="IMAP FAMILY MEMBER 1, PUTATIVE-RELATED"/>
    <property type="match status" value="1"/>
</dbReference>
<evidence type="ECO:0000313" key="4">
    <source>
        <dbReference type="Proteomes" id="UP000290289"/>
    </source>
</evidence>
<keyword evidence="4" id="KW-1185">Reference proteome</keyword>
<proteinExistence type="predicted"/>
<dbReference type="AlphaFoldDB" id="A0A498IPW9"/>
<evidence type="ECO:0000256" key="1">
    <source>
        <dbReference type="SAM" id="MobiDB-lite"/>
    </source>
</evidence>
<comment type="caution">
    <text evidence="3">The sequence shown here is derived from an EMBL/GenBank/DDBJ whole genome shotgun (WGS) entry which is preliminary data.</text>
</comment>
<protein>
    <submittedName>
        <fullName evidence="3">Uncharacterized protein</fullName>
    </submittedName>
</protein>
<evidence type="ECO:0000313" key="3">
    <source>
        <dbReference type="EMBL" id="RXH85310.1"/>
    </source>
</evidence>
<feature type="transmembrane region" description="Helical" evidence="2">
    <location>
        <begin position="100"/>
        <end position="121"/>
    </location>
</feature>
<dbReference type="Proteomes" id="UP000290289">
    <property type="component" value="Chromosome 11"/>
</dbReference>
<accession>A0A498IPW9</accession>
<feature type="transmembrane region" description="Helical" evidence="2">
    <location>
        <begin position="68"/>
        <end position="88"/>
    </location>
</feature>
<keyword evidence="2" id="KW-0812">Transmembrane</keyword>
<reference evidence="3 4" key="1">
    <citation type="submission" date="2018-10" db="EMBL/GenBank/DDBJ databases">
        <title>A high-quality apple genome assembly.</title>
        <authorList>
            <person name="Hu J."/>
        </authorList>
    </citation>
    <scope>NUCLEOTIDE SEQUENCE [LARGE SCALE GENOMIC DNA]</scope>
    <source>
        <strain evidence="4">cv. HFTH1</strain>
        <tissue evidence="3">Young leaf</tissue>
    </source>
</reference>
<keyword evidence="2" id="KW-0472">Membrane</keyword>
<dbReference type="PANTHER" id="PTHR34741:SF2">
    <property type="entry name" value="VESICLE TRANSPORT PROTEIN"/>
    <property type="match status" value="1"/>
</dbReference>
<name>A0A498IPW9_MALDO</name>
<organism evidence="3 4">
    <name type="scientific">Malus domestica</name>
    <name type="common">Apple</name>
    <name type="synonym">Pyrus malus</name>
    <dbReference type="NCBI Taxonomy" id="3750"/>
    <lineage>
        <taxon>Eukaryota</taxon>
        <taxon>Viridiplantae</taxon>
        <taxon>Streptophyta</taxon>
        <taxon>Embryophyta</taxon>
        <taxon>Tracheophyta</taxon>
        <taxon>Spermatophyta</taxon>
        <taxon>Magnoliopsida</taxon>
        <taxon>eudicotyledons</taxon>
        <taxon>Gunneridae</taxon>
        <taxon>Pentapetalae</taxon>
        <taxon>rosids</taxon>
        <taxon>fabids</taxon>
        <taxon>Rosales</taxon>
        <taxon>Rosaceae</taxon>
        <taxon>Amygdaloideae</taxon>
        <taxon>Maleae</taxon>
        <taxon>Malus</taxon>
    </lineage>
</organism>
<sequence length="263" mass="29088">MSSVVNTAWDQYLKPFLLAVTVTPTQRLKLLIIGPINRDRDSHRDLEAARQVADRRTNSKYDNNNLDWATIIVVFCLTAAIGIALLPFQGPSGQLHLPVIFYFLGLSVLLAFTCILPSLALPHEPQPPNEPDNPQSHPTLLPDPLTHWCANQNCKPFAVDPLDPRSSSDCDWFSDAASDSDHDCSSEQQPKTEREGFGYGSSSWGGGGRKAESFVFSSRRRGGIAWHHVGRARAQHILSRPRDQLGLGASLSARLEWIGWVLA</sequence>